<gene>
    <name evidence="1" type="ORF">K443DRAFT_4699</name>
</gene>
<evidence type="ECO:0000313" key="2">
    <source>
        <dbReference type="Proteomes" id="UP000054477"/>
    </source>
</evidence>
<organism evidence="1 2">
    <name type="scientific">Laccaria amethystina LaAM-08-1</name>
    <dbReference type="NCBI Taxonomy" id="1095629"/>
    <lineage>
        <taxon>Eukaryota</taxon>
        <taxon>Fungi</taxon>
        <taxon>Dikarya</taxon>
        <taxon>Basidiomycota</taxon>
        <taxon>Agaricomycotina</taxon>
        <taxon>Agaricomycetes</taxon>
        <taxon>Agaricomycetidae</taxon>
        <taxon>Agaricales</taxon>
        <taxon>Agaricineae</taxon>
        <taxon>Hydnangiaceae</taxon>
        <taxon>Laccaria</taxon>
    </lineage>
</organism>
<sequence length="133" mass="14675">MYTLFSASPPSSTKWAQVPQCLGDALLHVMQSPLITCLALSQIANFPIVALRACVNLTELTISMVDFHVSTVDEQAALTPTPSFDVVRIPQLQTFTCEIYSDQYAMCLLNARHPINGPVLDFSNVRMLCLEVD</sequence>
<evidence type="ECO:0008006" key="3">
    <source>
        <dbReference type="Google" id="ProtNLM"/>
    </source>
</evidence>
<name>A0A0C9XHF8_9AGAR</name>
<proteinExistence type="predicted"/>
<reference evidence="2" key="2">
    <citation type="submission" date="2015-01" db="EMBL/GenBank/DDBJ databases">
        <title>Evolutionary Origins and Diversification of the Mycorrhizal Mutualists.</title>
        <authorList>
            <consortium name="DOE Joint Genome Institute"/>
            <consortium name="Mycorrhizal Genomics Consortium"/>
            <person name="Kohler A."/>
            <person name="Kuo A."/>
            <person name="Nagy L.G."/>
            <person name="Floudas D."/>
            <person name="Copeland A."/>
            <person name="Barry K.W."/>
            <person name="Cichocki N."/>
            <person name="Veneault-Fourrey C."/>
            <person name="LaButti K."/>
            <person name="Lindquist E.A."/>
            <person name="Lipzen A."/>
            <person name="Lundell T."/>
            <person name="Morin E."/>
            <person name="Murat C."/>
            <person name="Riley R."/>
            <person name="Ohm R."/>
            <person name="Sun H."/>
            <person name="Tunlid A."/>
            <person name="Henrissat B."/>
            <person name="Grigoriev I.V."/>
            <person name="Hibbett D.S."/>
            <person name="Martin F."/>
        </authorList>
    </citation>
    <scope>NUCLEOTIDE SEQUENCE [LARGE SCALE GENOMIC DNA]</scope>
    <source>
        <strain evidence="2">LaAM-08-1</strain>
    </source>
</reference>
<dbReference type="Proteomes" id="UP000054477">
    <property type="component" value="Unassembled WGS sequence"/>
</dbReference>
<protein>
    <recommendedName>
        <fullName evidence="3">F-box domain-containing protein</fullName>
    </recommendedName>
</protein>
<accession>A0A0C9XHF8</accession>
<keyword evidence="2" id="KW-1185">Reference proteome</keyword>
<dbReference type="AlphaFoldDB" id="A0A0C9XHF8"/>
<reference evidence="1 2" key="1">
    <citation type="submission" date="2014-04" db="EMBL/GenBank/DDBJ databases">
        <authorList>
            <consortium name="DOE Joint Genome Institute"/>
            <person name="Kuo A."/>
            <person name="Kohler A."/>
            <person name="Nagy L.G."/>
            <person name="Floudas D."/>
            <person name="Copeland A."/>
            <person name="Barry K.W."/>
            <person name="Cichocki N."/>
            <person name="Veneault-Fourrey C."/>
            <person name="LaButti K."/>
            <person name="Lindquist E.A."/>
            <person name="Lipzen A."/>
            <person name="Lundell T."/>
            <person name="Morin E."/>
            <person name="Murat C."/>
            <person name="Sun H."/>
            <person name="Tunlid A."/>
            <person name="Henrissat B."/>
            <person name="Grigoriev I.V."/>
            <person name="Hibbett D.S."/>
            <person name="Martin F."/>
            <person name="Nordberg H.P."/>
            <person name="Cantor M.N."/>
            <person name="Hua S.X."/>
        </authorList>
    </citation>
    <scope>NUCLEOTIDE SEQUENCE [LARGE SCALE GENOMIC DNA]</scope>
    <source>
        <strain evidence="1 2">LaAM-08-1</strain>
    </source>
</reference>
<dbReference type="EMBL" id="KN838570">
    <property type="protein sequence ID" value="KIK04401.1"/>
    <property type="molecule type" value="Genomic_DNA"/>
</dbReference>
<evidence type="ECO:0000313" key="1">
    <source>
        <dbReference type="EMBL" id="KIK04401.1"/>
    </source>
</evidence>
<dbReference type="HOGENOM" id="CLU_1907039_0_0_1"/>